<accession>A0ABY4BB59</accession>
<dbReference type="RefSeq" id="WP_243520228.1">
    <property type="nucleotide sequence ID" value="NZ_CP094535.1"/>
</dbReference>
<reference evidence="2 3" key="1">
    <citation type="submission" date="2022-03" db="EMBL/GenBank/DDBJ databases">
        <title>Hymenobactersp. isolated from the air.</title>
        <authorList>
            <person name="Won M."/>
            <person name="Kwon S.-W."/>
        </authorList>
    </citation>
    <scope>NUCLEOTIDE SEQUENCE [LARGE SCALE GENOMIC DNA]</scope>
    <source>
        <strain evidence="2 3">KACC 22596</strain>
        <plasmid evidence="2 3">unnamed1</plasmid>
    </source>
</reference>
<sequence length="130" mass="14158">MKKLNVILAAMFALLLSFAAQAQTPPADYFTGKWKVALEGTPGGDQTMFIELTRKDGKLTGGAFDPKTNKLGITFDRVEETPKSVTVYFKASGVDVFMNLDKQDDTHATGSMMDMFDAKAERVATATPVK</sequence>
<keyword evidence="2" id="KW-0614">Plasmid</keyword>
<geneLocation type="plasmid" evidence="2 3">
    <name>unnamed1</name>
</geneLocation>
<feature type="signal peptide" evidence="1">
    <location>
        <begin position="1"/>
        <end position="22"/>
    </location>
</feature>
<keyword evidence="3" id="KW-1185">Reference proteome</keyword>
<dbReference type="Proteomes" id="UP000831390">
    <property type="component" value="Plasmid unnamed1"/>
</dbReference>
<dbReference type="EMBL" id="CP094535">
    <property type="protein sequence ID" value="UOE36398.1"/>
    <property type="molecule type" value="Genomic_DNA"/>
</dbReference>
<evidence type="ECO:0000256" key="1">
    <source>
        <dbReference type="SAM" id="SignalP"/>
    </source>
</evidence>
<keyword evidence="1" id="KW-0732">Signal</keyword>
<name>A0ABY4BB59_9BACT</name>
<proteinExistence type="predicted"/>
<organism evidence="2 3">
    <name type="scientific">Hymenobacter monticola</name>
    <dbReference type="NCBI Taxonomy" id="1705399"/>
    <lineage>
        <taxon>Bacteria</taxon>
        <taxon>Pseudomonadati</taxon>
        <taxon>Bacteroidota</taxon>
        <taxon>Cytophagia</taxon>
        <taxon>Cytophagales</taxon>
        <taxon>Hymenobacteraceae</taxon>
        <taxon>Hymenobacter</taxon>
    </lineage>
</organism>
<gene>
    <name evidence="2" type="ORF">MTP16_23865</name>
</gene>
<protein>
    <submittedName>
        <fullName evidence="2">Uncharacterized protein</fullName>
    </submittedName>
</protein>
<evidence type="ECO:0000313" key="2">
    <source>
        <dbReference type="EMBL" id="UOE36398.1"/>
    </source>
</evidence>
<evidence type="ECO:0000313" key="3">
    <source>
        <dbReference type="Proteomes" id="UP000831390"/>
    </source>
</evidence>
<feature type="chain" id="PRO_5047547678" evidence="1">
    <location>
        <begin position="23"/>
        <end position="130"/>
    </location>
</feature>